<dbReference type="GO" id="GO:0000160">
    <property type="term" value="P:phosphorelay signal transduction system"/>
    <property type="evidence" value="ECO:0007669"/>
    <property type="project" value="InterPro"/>
</dbReference>
<dbReference type="SMART" id="SM00421">
    <property type="entry name" value="HTH_LUXR"/>
    <property type="match status" value="1"/>
</dbReference>
<dbReference type="InterPro" id="IPR036388">
    <property type="entry name" value="WH-like_DNA-bd_sf"/>
</dbReference>
<feature type="domain" description="Response regulatory" evidence="5">
    <location>
        <begin position="5"/>
        <end position="117"/>
    </location>
</feature>
<evidence type="ECO:0000313" key="6">
    <source>
        <dbReference type="EMBL" id="BBF85564.1"/>
    </source>
</evidence>
<evidence type="ECO:0000259" key="4">
    <source>
        <dbReference type="PROSITE" id="PS50043"/>
    </source>
</evidence>
<dbReference type="RefSeq" id="WP_089083237.1">
    <property type="nucleotide sequence ID" value="NZ_AP018823.1"/>
</dbReference>
<proteinExistence type="predicted"/>
<dbReference type="SUPFAM" id="SSF52172">
    <property type="entry name" value="CheY-like"/>
    <property type="match status" value="1"/>
</dbReference>
<dbReference type="InterPro" id="IPR011006">
    <property type="entry name" value="CheY-like_superfamily"/>
</dbReference>
<dbReference type="AlphaFoldDB" id="A0A3G9GDX7"/>
<sequence length="201" mass="21577">MLSARLLLIDDHALFRTGLRLVLENNDKVGNILEAGTVMDAIHQYGSTPVDIILLDIQLPGLNGLDGVTVLRRHFQSARIIILSASPELASATPDIAGVLAKSASVEQIDQALERCLRGEALIDAAPAKAAGRGSQLTPRQLEVLSELCLGRSNKAIANSLGLSENTVRVHVAAILEQFGVYSRTEAVLEAQRRGLVQVMR</sequence>
<dbReference type="Pfam" id="PF00072">
    <property type="entry name" value="Response_reg"/>
    <property type="match status" value="1"/>
</dbReference>
<evidence type="ECO:0000313" key="7">
    <source>
        <dbReference type="Proteomes" id="UP000198290"/>
    </source>
</evidence>
<dbReference type="CDD" id="cd17535">
    <property type="entry name" value="REC_NarL-like"/>
    <property type="match status" value="1"/>
</dbReference>
<protein>
    <submittedName>
        <fullName evidence="6">Proline sensor-regulator PrlR</fullName>
    </submittedName>
</protein>
<dbReference type="SMART" id="SM00448">
    <property type="entry name" value="REC"/>
    <property type="match status" value="1"/>
</dbReference>
<dbReference type="PROSITE" id="PS50043">
    <property type="entry name" value="HTH_LUXR_2"/>
    <property type="match status" value="1"/>
</dbReference>
<evidence type="ECO:0000256" key="1">
    <source>
        <dbReference type="ARBA" id="ARBA00022553"/>
    </source>
</evidence>
<keyword evidence="7" id="KW-1185">Reference proteome</keyword>
<dbReference type="InterPro" id="IPR051015">
    <property type="entry name" value="EvgA-like"/>
</dbReference>
<reference evidence="6 7" key="2">
    <citation type="journal article" date="2017" name="Genome Announc.">
        <title>Draft genome sequence of Aquitalea magnusonii strain H3, a plant growth-promoting bacterium of duckweed Lemna minor.</title>
        <authorList>
            <person name="Ishizawa H."/>
            <person name="Kuroda M."/>
            <person name="Ike M."/>
        </authorList>
    </citation>
    <scope>NUCLEOTIDE SEQUENCE [LARGE SCALE GENOMIC DNA]</scope>
    <source>
        <strain evidence="6 7">H3</strain>
    </source>
</reference>
<dbReference type="InterPro" id="IPR000792">
    <property type="entry name" value="Tscrpt_reg_LuxR_C"/>
</dbReference>
<dbReference type="Gene3D" id="1.10.10.10">
    <property type="entry name" value="Winged helix-like DNA-binding domain superfamily/Winged helix DNA-binding domain"/>
    <property type="match status" value="1"/>
</dbReference>
<dbReference type="InterPro" id="IPR016032">
    <property type="entry name" value="Sig_transdc_resp-reg_C-effctor"/>
</dbReference>
<reference evidence="7" key="1">
    <citation type="journal article" date="2017" name="Biotechnol. Biofuels">
        <title>Evaluation of environmental bacterial communities as a factor affecting the growth of duckweed Lemna minor.</title>
        <authorList>
            <person name="Ishizawa H."/>
            <person name="Kuroda M."/>
            <person name="Morikawa M."/>
            <person name="Ike M."/>
        </authorList>
    </citation>
    <scope>NUCLEOTIDE SEQUENCE [LARGE SCALE GENOMIC DNA]</scope>
    <source>
        <strain evidence="7">H3</strain>
    </source>
</reference>
<evidence type="ECO:0000259" key="5">
    <source>
        <dbReference type="PROSITE" id="PS50110"/>
    </source>
</evidence>
<dbReference type="GO" id="GO:0003677">
    <property type="term" value="F:DNA binding"/>
    <property type="evidence" value="ECO:0007669"/>
    <property type="project" value="UniProtKB-KW"/>
</dbReference>
<name>A0A3G9GDX7_9NEIS</name>
<dbReference type="Proteomes" id="UP000198290">
    <property type="component" value="Chromosome"/>
</dbReference>
<keyword evidence="1 3" id="KW-0597">Phosphoprotein</keyword>
<dbReference type="Gene3D" id="3.40.50.2300">
    <property type="match status" value="1"/>
</dbReference>
<dbReference type="SUPFAM" id="SSF46894">
    <property type="entry name" value="C-terminal effector domain of the bipartite response regulators"/>
    <property type="match status" value="1"/>
</dbReference>
<reference evidence="7" key="3">
    <citation type="journal article" date="2017" name="Plant Physiol. Biochem.">
        <title>Differential oxidative and antioxidative response of duckweed Lemna minor toward plant growth promoting/inhibiting bacteria.</title>
        <authorList>
            <person name="Ishizawa H."/>
            <person name="Kuroda M."/>
            <person name="Morikawa M."/>
            <person name="Ike M."/>
        </authorList>
    </citation>
    <scope>NUCLEOTIDE SEQUENCE [LARGE SCALE GENOMIC DNA]</scope>
    <source>
        <strain evidence="7">H3</strain>
    </source>
</reference>
<gene>
    <name evidence="6" type="ORF">DLM_1948</name>
</gene>
<dbReference type="InterPro" id="IPR058245">
    <property type="entry name" value="NreC/VraR/RcsB-like_REC"/>
</dbReference>
<organism evidence="6 7">
    <name type="scientific">Aquitalea magnusonii</name>
    <dbReference type="NCBI Taxonomy" id="332411"/>
    <lineage>
        <taxon>Bacteria</taxon>
        <taxon>Pseudomonadati</taxon>
        <taxon>Pseudomonadota</taxon>
        <taxon>Betaproteobacteria</taxon>
        <taxon>Neisseriales</taxon>
        <taxon>Chromobacteriaceae</taxon>
        <taxon>Aquitalea</taxon>
    </lineage>
</organism>
<evidence type="ECO:0000256" key="3">
    <source>
        <dbReference type="PROSITE-ProRule" id="PRU00169"/>
    </source>
</evidence>
<dbReference type="STRING" id="332411.VI06_01730"/>
<dbReference type="Pfam" id="PF00196">
    <property type="entry name" value="GerE"/>
    <property type="match status" value="1"/>
</dbReference>
<dbReference type="PANTHER" id="PTHR45566:SF2">
    <property type="entry name" value="NARL SUBFAMILY"/>
    <property type="match status" value="1"/>
</dbReference>
<dbReference type="EMBL" id="AP018823">
    <property type="protein sequence ID" value="BBF85564.1"/>
    <property type="molecule type" value="Genomic_DNA"/>
</dbReference>
<dbReference type="CDD" id="cd06170">
    <property type="entry name" value="LuxR_C_like"/>
    <property type="match status" value="1"/>
</dbReference>
<feature type="modified residue" description="4-aspartylphosphate" evidence="3">
    <location>
        <position position="56"/>
    </location>
</feature>
<feature type="domain" description="HTH luxR-type" evidence="4">
    <location>
        <begin position="130"/>
        <end position="195"/>
    </location>
</feature>
<dbReference type="GO" id="GO:0006355">
    <property type="term" value="P:regulation of DNA-templated transcription"/>
    <property type="evidence" value="ECO:0007669"/>
    <property type="project" value="InterPro"/>
</dbReference>
<dbReference type="PROSITE" id="PS50110">
    <property type="entry name" value="RESPONSE_REGULATORY"/>
    <property type="match status" value="1"/>
</dbReference>
<evidence type="ECO:0000256" key="2">
    <source>
        <dbReference type="ARBA" id="ARBA00023125"/>
    </source>
</evidence>
<dbReference type="PANTHER" id="PTHR45566">
    <property type="entry name" value="HTH-TYPE TRANSCRIPTIONAL REGULATOR YHJB-RELATED"/>
    <property type="match status" value="1"/>
</dbReference>
<keyword evidence="2" id="KW-0238">DNA-binding</keyword>
<dbReference type="OrthoDB" id="3374006at2"/>
<accession>A0A3G9GDX7</accession>
<dbReference type="InterPro" id="IPR001789">
    <property type="entry name" value="Sig_transdc_resp-reg_receiver"/>
</dbReference>
<dbReference type="PRINTS" id="PR00038">
    <property type="entry name" value="HTHLUXR"/>
</dbReference>
<dbReference type="KEGG" id="amah:DLM_1948"/>